<proteinExistence type="predicted"/>
<name>A0A5B0N730_PUCGR</name>
<organism evidence="2 3">
    <name type="scientific">Puccinia graminis f. sp. tritici</name>
    <dbReference type="NCBI Taxonomy" id="56615"/>
    <lineage>
        <taxon>Eukaryota</taxon>
        <taxon>Fungi</taxon>
        <taxon>Dikarya</taxon>
        <taxon>Basidiomycota</taxon>
        <taxon>Pucciniomycotina</taxon>
        <taxon>Pucciniomycetes</taxon>
        <taxon>Pucciniales</taxon>
        <taxon>Pucciniaceae</taxon>
        <taxon>Puccinia</taxon>
    </lineage>
</organism>
<evidence type="ECO:0000313" key="2">
    <source>
        <dbReference type="EMBL" id="KAA1085097.1"/>
    </source>
</evidence>
<protein>
    <submittedName>
        <fullName evidence="2">Uncharacterized protein</fullName>
    </submittedName>
</protein>
<comment type="caution">
    <text evidence="2">The sequence shown here is derived from an EMBL/GenBank/DDBJ whole genome shotgun (WGS) entry which is preliminary data.</text>
</comment>
<evidence type="ECO:0000313" key="3">
    <source>
        <dbReference type="Proteomes" id="UP000325313"/>
    </source>
</evidence>
<gene>
    <name evidence="2" type="ORF">PGTUg99_007716</name>
</gene>
<dbReference type="EMBL" id="VDEP01000418">
    <property type="protein sequence ID" value="KAA1085097.1"/>
    <property type="molecule type" value="Genomic_DNA"/>
</dbReference>
<evidence type="ECO:0000256" key="1">
    <source>
        <dbReference type="SAM" id="MobiDB-lite"/>
    </source>
</evidence>
<sequence>MTELNRSQDPTPAPSTTDRPTQINRPSQTPPLTHCKQGLYCQVTTPTTLHISRCRIDQGHLLSNLSLSKACTAK</sequence>
<accession>A0A5B0N730</accession>
<reference evidence="2 3" key="1">
    <citation type="submission" date="2019-05" db="EMBL/GenBank/DDBJ databases">
        <title>Emergence of the Ug99 lineage of the wheat stem rust pathogen through somatic hybridization.</title>
        <authorList>
            <person name="Li F."/>
            <person name="Upadhyaya N.M."/>
            <person name="Sperschneider J."/>
            <person name="Matny O."/>
            <person name="Nguyen-Phuc H."/>
            <person name="Mago R."/>
            <person name="Raley C."/>
            <person name="Miller M.E."/>
            <person name="Silverstein K.A.T."/>
            <person name="Henningsen E."/>
            <person name="Hirsch C.D."/>
            <person name="Visser B."/>
            <person name="Pretorius Z.A."/>
            <person name="Steffenson B.J."/>
            <person name="Schwessinger B."/>
            <person name="Dodds P.N."/>
            <person name="Figueroa M."/>
        </authorList>
    </citation>
    <scope>NUCLEOTIDE SEQUENCE [LARGE SCALE GENOMIC DNA]</scope>
    <source>
        <strain evidence="2 3">Ug99</strain>
    </source>
</reference>
<feature type="region of interest" description="Disordered" evidence="1">
    <location>
        <begin position="1"/>
        <end position="31"/>
    </location>
</feature>
<dbReference type="AlphaFoldDB" id="A0A5B0N730"/>
<dbReference type="Proteomes" id="UP000325313">
    <property type="component" value="Unassembled WGS sequence"/>
</dbReference>